<keyword evidence="2" id="KW-1185">Reference proteome</keyword>
<dbReference type="AlphaFoldDB" id="A0AAE0Z2T6"/>
<gene>
    <name evidence="1" type="ORF">RRG08_016165</name>
</gene>
<proteinExistence type="predicted"/>
<dbReference type="Proteomes" id="UP001283361">
    <property type="component" value="Unassembled WGS sequence"/>
</dbReference>
<name>A0AAE0Z2T6_9GAST</name>
<sequence>MVPIRQEYITLHSKLGDNDPHRTYRYQESLKVTYTGEFLCLTANQHGSLGNSTAMPANLGLSSNLTADKLCLSESFKLFCSKDMRTV</sequence>
<protein>
    <submittedName>
        <fullName evidence="1">Uncharacterized protein</fullName>
    </submittedName>
</protein>
<comment type="caution">
    <text evidence="1">The sequence shown here is derived from an EMBL/GenBank/DDBJ whole genome shotgun (WGS) entry which is preliminary data.</text>
</comment>
<evidence type="ECO:0000313" key="2">
    <source>
        <dbReference type="Proteomes" id="UP001283361"/>
    </source>
</evidence>
<accession>A0AAE0Z2T6</accession>
<reference evidence="1" key="1">
    <citation type="journal article" date="2023" name="G3 (Bethesda)">
        <title>A reference genome for the long-term kleptoplast-retaining sea slug Elysia crispata morphotype clarki.</title>
        <authorList>
            <person name="Eastman K.E."/>
            <person name="Pendleton A.L."/>
            <person name="Shaikh M.A."/>
            <person name="Suttiyut T."/>
            <person name="Ogas R."/>
            <person name="Tomko P."/>
            <person name="Gavelis G."/>
            <person name="Widhalm J.R."/>
            <person name="Wisecaver J.H."/>
        </authorList>
    </citation>
    <scope>NUCLEOTIDE SEQUENCE</scope>
    <source>
        <strain evidence="1">ECLA1</strain>
    </source>
</reference>
<dbReference type="EMBL" id="JAWDGP010004851">
    <property type="protein sequence ID" value="KAK3761733.1"/>
    <property type="molecule type" value="Genomic_DNA"/>
</dbReference>
<evidence type="ECO:0000313" key="1">
    <source>
        <dbReference type="EMBL" id="KAK3761733.1"/>
    </source>
</evidence>
<organism evidence="1 2">
    <name type="scientific">Elysia crispata</name>
    <name type="common">lettuce slug</name>
    <dbReference type="NCBI Taxonomy" id="231223"/>
    <lineage>
        <taxon>Eukaryota</taxon>
        <taxon>Metazoa</taxon>
        <taxon>Spiralia</taxon>
        <taxon>Lophotrochozoa</taxon>
        <taxon>Mollusca</taxon>
        <taxon>Gastropoda</taxon>
        <taxon>Heterobranchia</taxon>
        <taxon>Euthyneura</taxon>
        <taxon>Panpulmonata</taxon>
        <taxon>Sacoglossa</taxon>
        <taxon>Placobranchoidea</taxon>
        <taxon>Plakobranchidae</taxon>
        <taxon>Elysia</taxon>
    </lineage>
</organism>